<dbReference type="InterPro" id="IPR051549">
    <property type="entry name" value="PEP_Utilizing_Enz"/>
</dbReference>
<evidence type="ECO:0000313" key="2">
    <source>
        <dbReference type="EMBL" id="OQR78434.1"/>
    </source>
</evidence>
<gene>
    <name evidence="2" type="ORF">BIW11_06410</name>
</gene>
<keyword evidence="2" id="KW-0670">Pyruvate</keyword>
<name>A0A1V9XY71_9ACAR</name>
<organism evidence="2 3">
    <name type="scientific">Tropilaelaps mercedesae</name>
    <dbReference type="NCBI Taxonomy" id="418985"/>
    <lineage>
        <taxon>Eukaryota</taxon>
        <taxon>Metazoa</taxon>
        <taxon>Ecdysozoa</taxon>
        <taxon>Arthropoda</taxon>
        <taxon>Chelicerata</taxon>
        <taxon>Arachnida</taxon>
        <taxon>Acari</taxon>
        <taxon>Parasitiformes</taxon>
        <taxon>Mesostigmata</taxon>
        <taxon>Gamasina</taxon>
        <taxon>Dermanyssoidea</taxon>
        <taxon>Laelapidae</taxon>
        <taxon>Tropilaelaps</taxon>
    </lineage>
</organism>
<dbReference type="InterPro" id="IPR008279">
    <property type="entry name" value="PEP-util_enz_mobile_dom"/>
</dbReference>
<proteinExistence type="predicted"/>
<dbReference type="SUPFAM" id="SSF52009">
    <property type="entry name" value="Phosphohistidine domain"/>
    <property type="match status" value="1"/>
</dbReference>
<dbReference type="PANTHER" id="PTHR43615">
    <property type="entry name" value="PHOSPHOENOLPYRUVATE SYNTHASE-RELATED"/>
    <property type="match status" value="1"/>
</dbReference>
<dbReference type="InParanoid" id="A0A1V9XY71"/>
<feature type="domain" description="PEP-utilising enzyme mobile" evidence="1">
    <location>
        <begin position="231"/>
        <end position="300"/>
    </location>
</feature>
<protein>
    <submittedName>
        <fullName evidence="2">Putative phosphoenolpyruvate synthase-like</fullName>
    </submittedName>
</protein>
<dbReference type="AlphaFoldDB" id="A0A1V9XY71"/>
<dbReference type="InterPro" id="IPR036637">
    <property type="entry name" value="Phosphohistidine_dom_sf"/>
</dbReference>
<dbReference type="GO" id="GO:0016772">
    <property type="term" value="F:transferase activity, transferring phosphorus-containing groups"/>
    <property type="evidence" value="ECO:0007669"/>
    <property type="project" value="InterPro"/>
</dbReference>
<accession>A0A1V9XY71</accession>
<keyword evidence="3" id="KW-1185">Reference proteome</keyword>
<dbReference type="STRING" id="418985.A0A1V9XY71"/>
<reference evidence="2 3" key="1">
    <citation type="journal article" date="2017" name="Gigascience">
        <title>Draft genome of the honey bee ectoparasitic mite, Tropilaelaps mercedesae, is shaped by the parasitic life history.</title>
        <authorList>
            <person name="Dong X."/>
            <person name="Armstrong S.D."/>
            <person name="Xia D."/>
            <person name="Makepeace B.L."/>
            <person name="Darby A.C."/>
            <person name="Kadowaki T."/>
        </authorList>
    </citation>
    <scope>NUCLEOTIDE SEQUENCE [LARGE SCALE GENOMIC DNA]</scope>
    <source>
        <strain evidence="2">Wuxi-XJTLU</strain>
    </source>
</reference>
<sequence>MTPEEALEWLKTSESDGAKRFRNFLEMHGHRCVKELDVFTEPWAMSPIKLVKTLLIAASVPHDPKPPQSSAYDLDRLTNIELNFIQKLLLEFFIPRARRAIINREVVKSAAIQVIHKLRLAINRLADLMVSEGRLPHRELLFFLTFDEIRRLIATRSSTILTRAIRRHRLHPLLDAERFPILQVGFPHKIEPMKFNMALPELKGTPVCKGIVEGPARVITHFEDEAHLIGKGDILITTATDTAWTPLFQILGGVVTEAEGLVSHGAVLAREHGLPCVVGVDNCTQMFRSGDLLRLDGGKGTVQKIRQRHRRASVLANRQ</sequence>
<dbReference type="EMBL" id="MNPL01002237">
    <property type="protein sequence ID" value="OQR78434.1"/>
    <property type="molecule type" value="Genomic_DNA"/>
</dbReference>
<dbReference type="Gene3D" id="3.50.30.10">
    <property type="entry name" value="Phosphohistidine domain"/>
    <property type="match status" value="1"/>
</dbReference>
<dbReference type="Pfam" id="PF00391">
    <property type="entry name" value="PEP-utilizers"/>
    <property type="match status" value="1"/>
</dbReference>
<evidence type="ECO:0000259" key="1">
    <source>
        <dbReference type="Pfam" id="PF00391"/>
    </source>
</evidence>
<dbReference type="PANTHER" id="PTHR43615:SF1">
    <property type="entry name" value="PPDK_N DOMAIN-CONTAINING PROTEIN"/>
    <property type="match status" value="1"/>
</dbReference>
<dbReference type="Proteomes" id="UP000192247">
    <property type="component" value="Unassembled WGS sequence"/>
</dbReference>
<dbReference type="OrthoDB" id="6123450at2759"/>
<comment type="caution">
    <text evidence="2">The sequence shown here is derived from an EMBL/GenBank/DDBJ whole genome shotgun (WGS) entry which is preliminary data.</text>
</comment>
<evidence type="ECO:0000313" key="3">
    <source>
        <dbReference type="Proteomes" id="UP000192247"/>
    </source>
</evidence>